<evidence type="ECO:0000259" key="2">
    <source>
        <dbReference type="PROSITE" id="PS50022"/>
    </source>
</evidence>
<dbReference type="InterPro" id="IPR000421">
    <property type="entry name" value="FA58C"/>
</dbReference>
<gene>
    <name evidence="3" type="ORF">ACFSOY_16340</name>
</gene>
<accession>A0ABW5A131</accession>
<feature type="domain" description="F5/8 type C" evidence="2">
    <location>
        <begin position="20"/>
        <end position="161"/>
    </location>
</feature>
<evidence type="ECO:0000313" key="3">
    <source>
        <dbReference type="EMBL" id="MFD2171531.1"/>
    </source>
</evidence>
<dbReference type="Proteomes" id="UP001597343">
    <property type="component" value="Unassembled WGS sequence"/>
</dbReference>
<organism evidence="3 4">
    <name type="scientific">Tumebacillus lipolyticus</name>
    <dbReference type="NCBI Taxonomy" id="1280370"/>
    <lineage>
        <taxon>Bacteria</taxon>
        <taxon>Bacillati</taxon>
        <taxon>Bacillota</taxon>
        <taxon>Bacilli</taxon>
        <taxon>Bacillales</taxon>
        <taxon>Alicyclobacillaceae</taxon>
        <taxon>Tumebacillus</taxon>
    </lineage>
</organism>
<reference evidence="4" key="1">
    <citation type="journal article" date="2019" name="Int. J. Syst. Evol. Microbiol.">
        <title>The Global Catalogue of Microorganisms (GCM) 10K type strain sequencing project: providing services to taxonomists for standard genome sequencing and annotation.</title>
        <authorList>
            <consortium name="The Broad Institute Genomics Platform"/>
            <consortium name="The Broad Institute Genome Sequencing Center for Infectious Disease"/>
            <person name="Wu L."/>
            <person name="Ma J."/>
        </authorList>
    </citation>
    <scope>NUCLEOTIDE SEQUENCE [LARGE SCALE GENOMIC DNA]</scope>
    <source>
        <strain evidence="4">CGMCC 1.13574</strain>
    </source>
</reference>
<keyword evidence="4" id="KW-1185">Reference proteome</keyword>
<dbReference type="EMBL" id="JBHUIO010000011">
    <property type="protein sequence ID" value="MFD2171531.1"/>
    <property type="molecule type" value="Genomic_DNA"/>
</dbReference>
<feature type="region of interest" description="Disordered" evidence="1">
    <location>
        <begin position="379"/>
        <end position="408"/>
    </location>
</feature>
<dbReference type="RefSeq" id="WP_386048430.1">
    <property type="nucleotide sequence ID" value="NZ_JBHUIO010000011.1"/>
</dbReference>
<proteinExistence type="predicted"/>
<name>A0ABW5A131_9BACL</name>
<feature type="compositionally biased region" description="Gly residues" evidence="1">
    <location>
        <begin position="381"/>
        <end position="400"/>
    </location>
</feature>
<protein>
    <recommendedName>
        <fullName evidence="2">F5/8 type C domain-containing protein</fullName>
    </recommendedName>
</protein>
<sequence>MSKLSSVLRDHGVGAVSGNSNAPYFGTGADGDLTITAPTLTVAMTTAPIGGNVNNLYDNDRATIFKTNATNTARPTVISVDLGSVRWIRNMWFSGWTDPNFSISFSERYAVRTSVDGINWSIPKDGFTPVDGGTNQLPVYPSSVREFVAVFAPVQARYVALVFNVESYSSRPHWINSFRIGSAHIISVPTEDVTTVVKNYENLSIGADCVLTVDKRCRGLIVYARGNINIAGTVDISGKAAYIDTANLPQITFPVAMRHVMQFDPANNKVIVIPNGGAGGTGGNGGTTLSGRLGGRGGFGGTGTWYGGGAGGGGGGGSADSDSGSILGGLGGKGSAGGGAGGAAVTYNTFKAGNLGQPGAGASGAVACGSNGLGNWQATSGAGGNSHSGGGGGGGGGASNGNGNSTPIAQAGGPGGNYGGGAIILICRGNISIGATGTILANAVGSAGKGGDGKSLGGSVHDVSGGGGGGGAGGGTVTLIHKGTYSNSGSIQVNATSGAAGGAGFYNSAPAVPAGAGAAGTIGSINVYDLNLL</sequence>
<dbReference type="SUPFAM" id="SSF49785">
    <property type="entry name" value="Galactose-binding domain-like"/>
    <property type="match status" value="1"/>
</dbReference>
<evidence type="ECO:0000256" key="1">
    <source>
        <dbReference type="SAM" id="MobiDB-lite"/>
    </source>
</evidence>
<comment type="caution">
    <text evidence="3">The sequence shown here is derived from an EMBL/GenBank/DDBJ whole genome shotgun (WGS) entry which is preliminary data.</text>
</comment>
<dbReference type="Gene3D" id="2.60.120.260">
    <property type="entry name" value="Galactose-binding domain-like"/>
    <property type="match status" value="1"/>
</dbReference>
<evidence type="ECO:0000313" key="4">
    <source>
        <dbReference type="Proteomes" id="UP001597343"/>
    </source>
</evidence>
<dbReference type="PROSITE" id="PS50022">
    <property type="entry name" value="FA58C_3"/>
    <property type="match status" value="1"/>
</dbReference>
<dbReference type="InterPro" id="IPR008979">
    <property type="entry name" value="Galactose-bd-like_sf"/>
</dbReference>